<feature type="compositionally biased region" description="Low complexity" evidence="4">
    <location>
        <begin position="719"/>
        <end position="730"/>
    </location>
</feature>
<evidence type="ECO:0000313" key="8">
    <source>
        <dbReference type="Proteomes" id="UP000091956"/>
    </source>
</evidence>
<keyword evidence="2" id="KW-0963">Cytoplasm</keyword>
<feature type="region of interest" description="Disordered" evidence="4">
    <location>
        <begin position="103"/>
        <end position="217"/>
    </location>
</feature>
<organism evidence="7 8">
    <name type="scientific">Pseudogymnoascus verrucosus</name>
    <dbReference type="NCBI Taxonomy" id="342668"/>
    <lineage>
        <taxon>Eukaryota</taxon>
        <taxon>Fungi</taxon>
        <taxon>Dikarya</taxon>
        <taxon>Ascomycota</taxon>
        <taxon>Pezizomycotina</taxon>
        <taxon>Leotiomycetes</taxon>
        <taxon>Thelebolales</taxon>
        <taxon>Thelebolaceae</taxon>
        <taxon>Pseudogymnoascus</taxon>
    </lineage>
</organism>
<feature type="compositionally biased region" description="Polar residues" evidence="4">
    <location>
        <begin position="731"/>
        <end position="745"/>
    </location>
</feature>
<dbReference type="GeneID" id="28836850"/>
<feature type="compositionally biased region" description="Polar residues" evidence="4">
    <location>
        <begin position="289"/>
        <end position="302"/>
    </location>
</feature>
<feature type="compositionally biased region" description="Basic residues" evidence="4">
    <location>
        <begin position="611"/>
        <end position="623"/>
    </location>
</feature>
<feature type="region of interest" description="Disordered" evidence="4">
    <location>
        <begin position="708"/>
        <end position="776"/>
    </location>
</feature>
<feature type="compositionally biased region" description="Polar residues" evidence="4">
    <location>
        <begin position="28"/>
        <end position="42"/>
    </location>
</feature>
<dbReference type="RefSeq" id="XP_018132246.2">
    <property type="nucleotide sequence ID" value="XM_018272954.2"/>
</dbReference>
<keyword evidence="3" id="KW-0206">Cytoskeleton</keyword>
<evidence type="ECO:0008006" key="9">
    <source>
        <dbReference type="Google" id="ProtNLM"/>
    </source>
</evidence>
<comment type="subcellular location">
    <subcellularLocation>
        <location evidence="1">Cytoplasm</location>
        <location evidence="1">Cytoskeleton</location>
        <location evidence="1">Microtubule organizing center</location>
    </subcellularLocation>
</comment>
<evidence type="ECO:0000259" key="5">
    <source>
        <dbReference type="Pfam" id="PF06657"/>
    </source>
</evidence>
<dbReference type="Pfam" id="PF14197">
    <property type="entry name" value="Cep57_CLD_2"/>
    <property type="match status" value="1"/>
</dbReference>
<dbReference type="InterPro" id="IPR025925">
    <property type="entry name" value="PPC89_CLD"/>
</dbReference>
<feature type="compositionally biased region" description="Polar residues" evidence="4">
    <location>
        <begin position="578"/>
        <end position="595"/>
    </location>
</feature>
<feature type="compositionally biased region" description="Polar residues" evidence="4">
    <location>
        <begin position="134"/>
        <end position="143"/>
    </location>
</feature>
<protein>
    <recommendedName>
        <fullName evidence="9">Cep57 centrosome microtubule-binding domain-containing protein</fullName>
    </recommendedName>
</protein>
<dbReference type="InterPro" id="IPR024957">
    <property type="entry name" value="Cep57_MT-bd_dom"/>
</dbReference>
<feature type="domain" description="Cep57 centrosome microtubule-binding" evidence="5">
    <location>
        <begin position="863"/>
        <end position="939"/>
    </location>
</feature>
<feature type="compositionally biased region" description="Basic and acidic residues" evidence="4">
    <location>
        <begin position="526"/>
        <end position="538"/>
    </location>
</feature>
<dbReference type="Pfam" id="PF06657">
    <property type="entry name" value="Cep57_MT_bd"/>
    <property type="match status" value="1"/>
</dbReference>
<feature type="region of interest" description="Disordered" evidence="4">
    <location>
        <begin position="518"/>
        <end position="538"/>
    </location>
</feature>
<dbReference type="Proteomes" id="UP000091956">
    <property type="component" value="Unassembled WGS sequence"/>
</dbReference>
<dbReference type="PANTHER" id="PTHR19336:SF9">
    <property type="entry name" value="SPINDLE POLE BODY PROTEIN PPC89"/>
    <property type="match status" value="1"/>
</dbReference>
<sequence>MAASADLRHRSRLIREMARDLNRHDHSCASSTGSHHGTVSDDSTIDFDPENEAIMSTRQMDLNISQRLPELRDTAKKYGRWNGNRQQTNDFIINTSAIGRAFPDFSQGGSSDESSFHVEVGRGTKTRQRVPSRVPQTEYSDNIDSPVVSIGDFKILSTPPSKGQSKHRQDSLRSSVGNGRQSSKGTPQKENIPPPSATKLPNYVSGATRSSSGEQRRTLAEIHARVADDSDGSFISDERPATVTFQPKQSRFSAAQPKGSPLSAIHNIPQQQIKTALADALSGHRDEFQQTPRPQNNATQNSYTANQTNQSFLLPNMPDLSELVSGSFKDGTPVFTRSGKVQSRFTYSSERTPPGPGHVKLDTVPVPDEEKAIFISLQLLQDKVAMLEMEKADAQRVAQNLQDDNFQLQSENAQLQKHRRSDSALGMADSGSDGEFGKGNKNLVAEKTKIEAQFKSLQVRYSEIERKSSNQELRLKTISFERDQAAKQLAEAYYTTEQLQSENNALRSENGDLKLELARLSTDSEENTRQWRQKETGLREKISRREAAVAELREMTQEIQQARLANTASVKTRKPVVQKQQAQKEPSNPRSSTRGRVQAVVGKQVPARLQSRSRSRSQSRHTQSRNVKSYAEEETFDIPPAGTTNEDFDDASDEGSFDDVTKTVHKDLNVNAEDATQGSNYSSILGHGEMDRLREMLANERARNAELSAGAGNHEHTSHSVASSRSAKSTPVTQGLTGILKNRNSAKQDQDNTSHSMSHTRRHSETSIKARTARRHITTEEVTSAFIIPDITLSVAMNGGHPTLSAKAKKVLDTLCHHDGGNCTVCTRVASFENNEMKQTVSIQKPIPVSDRMPVAGPYEDEPTMRPSVTPGLALATVMKGLEDELAHLKIELAQYQAVYNKHDPSLSMRKRKAVKARIESLLKAIDTKADQIYALYDVLEGQKETGQELSEKEVEVTLMDIGIDVDALKKDKSEQDPEGEDSGEDSELDLPWEGIEDTTGSSSVNGRRRSWVA</sequence>
<proteinExistence type="predicted"/>
<accession>A0A1B8GRR2</accession>
<feature type="region of interest" description="Disordered" evidence="4">
    <location>
        <begin position="968"/>
        <end position="1014"/>
    </location>
</feature>
<reference evidence="8" key="2">
    <citation type="journal article" date="2018" name="Nat. Commun.">
        <title>Extreme sensitivity to ultraviolet light in the fungal pathogen causing white-nose syndrome of bats.</title>
        <authorList>
            <person name="Palmer J.M."/>
            <person name="Drees K.P."/>
            <person name="Foster J.T."/>
            <person name="Lindner D.L."/>
        </authorList>
    </citation>
    <scope>NUCLEOTIDE SEQUENCE [LARGE SCALE GENOMIC DNA]</scope>
    <source>
        <strain evidence="8">UAMH 10579</strain>
    </source>
</reference>
<feature type="domain" description="PPC89 centrosome localisation" evidence="6">
    <location>
        <begin position="451"/>
        <end position="513"/>
    </location>
</feature>
<dbReference type="GO" id="GO:0008017">
    <property type="term" value="F:microtubule binding"/>
    <property type="evidence" value="ECO:0007669"/>
    <property type="project" value="InterPro"/>
</dbReference>
<evidence type="ECO:0000259" key="6">
    <source>
        <dbReference type="Pfam" id="PF14197"/>
    </source>
</evidence>
<dbReference type="InterPro" id="IPR051756">
    <property type="entry name" value="Centrosomal_MT-associated"/>
</dbReference>
<evidence type="ECO:0000256" key="2">
    <source>
        <dbReference type="ARBA" id="ARBA00022490"/>
    </source>
</evidence>
<dbReference type="AlphaFoldDB" id="A0A1B8GRR2"/>
<feature type="compositionally biased region" description="Acidic residues" evidence="4">
    <location>
        <begin position="977"/>
        <end position="997"/>
    </location>
</feature>
<dbReference type="EMBL" id="KV460216">
    <property type="protein sequence ID" value="OBT98513.2"/>
    <property type="molecule type" value="Genomic_DNA"/>
</dbReference>
<feature type="region of interest" description="Disordered" evidence="4">
    <location>
        <begin position="416"/>
        <end position="440"/>
    </location>
</feature>
<evidence type="ECO:0000313" key="7">
    <source>
        <dbReference type="EMBL" id="OBT98513.2"/>
    </source>
</evidence>
<name>A0A1B8GRR2_9PEZI</name>
<keyword evidence="8" id="KW-1185">Reference proteome</keyword>
<feature type="region of interest" description="Disordered" evidence="4">
    <location>
        <begin position="563"/>
        <end position="658"/>
    </location>
</feature>
<feature type="compositionally biased region" description="Polar residues" evidence="4">
    <location>
        <begin position="172"/>
        <end position="189"/>
    </location>
</feature>
<evidence type="ECO:0000256" key="1">
    <source>
        <dbReference type="ARBA" id="ARBA00004267"/>
    </source>
</evidence>
<feature type="region of interest" description="Disordered" evidence="4">
    <location>
        <begin position="25"/>
        <end position="45"/>
    </location>
</feature>
<dbReference type="GO" id="GO:0005815">
    <property type="term" value="C:microtubule organizing center"/>
    <property type="evidence" value="ECO:0007669"/>
    <property type="project" value="UniProtKB-SubCell"/>
</dbReference>
<dbReference type="STRING" id="342668.A0A1B8GRR2"/>
<evidence type="ECO:0000256" key="3">
    <source>
        <dbReference type="ARBA" id="ARBA00023212"/>
    </source>
</evidence>
<evidence type="ECO:0000256" key="4">
    <source>
        <dbReference type="SAM" id="MobiDB-lite"/>
    </source>
</evidence>
<dbReference type="PANTHER" id="PTHR19336">
    <property type="entry name" value="UNCHARACTERIZED DUF1167"/>
    <property type="match status" value="1"/>
</dbReference>
<gene>
    <name evidence="7" type="ORF">VE01_03464</name>
</gene>
<feature type="region of interest" description="Disordered" evidence="4">
    <location>
        <begin position="283"/>
        <end position="302"/>
    </location>
</feature>
<feature type="compositionally biased region" description="Acidic residues" evidence="4">
    <location>
        <begin position="646"/>
        <end position="657"/>
    </location>
</feature>
<reference evidence="7 8" key="1">
    <citation type="submission" date="2016-03" db="EMBL/GenBank/DDBJ databases">
        <title>Comparative genomics of Pseudogymnoascus destructans, the fungus causing white-nose syndrome of bats.</title>
        <authorList>
            <person name="Palmer J.M."/>
            <person name="Drees K.P."/>
            <person name="Foster J.T."/>
            <person name="Lindner D.L."/>
        </authorList>
    </citation>
    <scope>NUCLEOTIDE SEQUENCE [LARGE SCALE GENOMIC DNA]</scope>
    <source>
        <strain evidence="7 8">UAMH 10579</strain>
    </source>
</reference>